<protein>
    <submittedName>
        <fullName evidence="1">Uncharacterized protein</fullName>
    </submittedName>
</protein>
<comment type="caution">
    <text evidence="1">The sequence shown here is derived from an EMBL/GenBank/DDBJ whole genome shotgun (WGS) entry which is preliminary data.</text>
</comment>
<evidence type="ECO:0000313" key="2">
    <source>
        <dbReference type="Proteomes" id="UP000828390"/>
    </source>
</evidence>
<evidence type="ECO:0000313" key="1">
    <source>
        <dbReference type="EMBL" id="KAH3846264.1"/>
    </source>
</evidence>
<dbReference type="AlphaFoldDB" id="A0A9D4KV33"/>
<gene>
    <name evidence="1" type="ORF">DPMN_088563</name>
</gene>
<reference evidence="1" key="1">
    <citation type="journal article" date="2019" name="bioRxiv">
        <title>The Genome of the Zebra Mussel, Dreissena polymorpha: A Resource for Invasive Species Research.</title>
        <authorList>
            <person name="McCartney M.A."/>
            <person name="Auch B."/>
            <person name="Kono T."/>
            <person name="Mallez S."/>
            <person name="Zhang Y."/>
            <person name="Obille A."/>
            <person name="Becker A."/>
            <person name="Abrahante J.E."/>
            <person name="Garbe J."/>
            <person name="Badalamenti J.P."/>
            <person name="Herman A."/>
            <person name="Mangelson H."/>
            <person name="Liachko I."/>
            <person name="Sullivan S."/>
            <person name="Sone E.D."/>
            <person name="Koren S."/>
            <person name="Silverstein K.A.T."/>
            <person name="Beckman K.B."/>
            <person name="Gohl D.M."/>
        </authorList>
    </citation>
    <scope>NUCLEOTIDE SEQUENCE</scope>
    <source>
        <strain evidence="1">Duluth1</strain>
        <tissue evidence="1">Whole animal</tissue>
    </source>
</reference>
<accession>A0A9D4KV33</accession>
<proteinExistence type="predicted"/>
<name>A0A9D4KV33_DREPO</name>
<organism evidence="1 2">
    <name type="scientific">Dreissena polymorpha</name>
    <name type="common">Zebra mussel</name>
    <name type="synonym">Mytilus polymorpha</name>
    <dbReference type="NCBI Taxonomy" id="45954"/>
    <lineage>
        <taxon>Eukaryota</taxon>
        <taxon>Metazoa</taxon>
        <taxon>Spiralia</taxon>
        <taxon>Lophotrochozoa</taxon>
        <taxon>Mollusca</taxon>
        <taxon>Bivalvia</taxon>
        <taxon>Autobranchia</taxon>
        <taxon>Heteroconchia</taxon>
        <taxon>Euheterodonta</taxon>
        <taxon>Imparidentia</taxon>
        <taxon>Neoheterodontei</taxon>
        <taxon>Myida</taxon>
        <taxon>Dreissenoidea</taxon>
        <taxon>Dreissenidae</taxon>
        <taxon>Dreissena</taxon>
    </lineage>
</organism>
<reference evidence="1" key="2">
    <citation type="submission" date="2020-11" db="EMBL/GenBank/DDBJ databases">
        <authorList>
            <person name="McCartney M.A."/>
            <person name="Auch B."/>
            <person name="Kono T."/>
            <person name="Mallez S."/>
            <person name="Becker A."/>
            <person name="Gohl D.M."/>
            <person name="Silverstein K.A.T."/>
            <person name="Koren S."/>
            <person name="Bechman K.B."/>
            <person name="Herman A."/>
            <person name="Abrahante J.E."/>
            <person name="Garbe J."/>
        </authorList>
    </citation>
    <scope>NUCLEOTIDE SEQUENCE</scope>
    <source>
        <strain evidence="1">Duluth1</strain>
        <tissue evidence="1">Whole animal</tissue>
    </source>
</reference>
<dbReference type="Proteomes" id="UP000828390">
    <property type="component" value="Unassembled WGS sequence"/>
</dbReference>
<keyword evidence="2" id="KW-1185">Reference proteome</keyword>
<dbReference type="EMBL" id="JAIWYP010000003">
    <property type="protein sequence ID" value="KAH3846264.1"/>
    <property type="molecule type" value="Genomic_DNA"/>
</dbReference>
<sequence>MRKCWYFQLFFKGMNNWARKVFQSYRCTGFSKSPIMCGKLSPDLEEVDTASATASMVSESQSLEKCEA</sequence>